<evidence type="ECO:0000256" key="2">
    <source>
        <dbReference type="ARBA" id="ARBA00023235"/>
    </source>
</evidence>
<keyword evidence="3" id="KW-0732">Signal</keyword>
<proteinExistence type="inferred from homology"/>
<evidence type="ECO:0000313" key="4">
    <source>
        <dbReference type="EMBL" id="GGA67324.1"/>
    </source>
</evidence>
<keyword evidence="2" id="KW-0413">Isomerase</keyword>
<evidence type="ECO:0008006" key="6">
    <source>
        <dbReference type="Google" id="ProtNLM"/>
    </source>
</evidence>
<reference evidence="5" key="1">
    <citation type="journal article" date="2019" name="Int. J. Syst. Evol. Microbiol.">
        <title>The Global Catalogue of Microorganisms (GCM) 10K type strain sequencing project: providing services to taxonomists for standard genome sequencing and annotation.</title>
        <authorList>
            <consortium name="The Broad Institute Genomics Platform"/>
            <consortium name="The Broad Institute Genome Sequencing Center for Infectious Disease"/>
            <person name="Wu L."/>
            <person name="Ma J."/>
        </authorList>
    </citation>
    <scope>NUCLEOTIDE SEQUENCE [LARGE SCALE GENOMIC DNA]</scope>
    <source>
        <strain evidence="5">CGMCC 1.10130</strain>
    </source>
</reference>
<evidence type="ECO:0000313" key="5">
    <source>
        <dbReference type="Proteomes" id="UP000619743"/>
    </source>
</evidence>
<dbReference type="InterPro" id="IPR012341">
    <property type="entry name" value="6hp_glycosidase-like_sf"/>
</dbReference>
<dbReference type="OrthoDB" id="9148828at2"/>
<dbReference type="Pfam" id="PF07221">
    <property type="entry name" value="GlcNAc_2-epim"/>
    <property type="match status" value="1"/>
</dbReference>
<comment type="caution">
    <text evidence="4">The sequence shown here is derived from an EMBL/GenBank/DDBJ whole genome shotgun (WGS) entry which is preliminary data.</text>
</comment>
<dbReference type="GO" id="GO:0016853">
    <property type="term" value="F:isomerase activity"/>
    <property type="evidence" value="ECO:0007669"/>
    <property type="project" value="UniProtKB-KW"/>
</dbReference>
<protein>
    <recommendedName>
        <fullName evidence="6">N-acylglucosamine 2-epimerase</fullName>
    </recommendedName>
</protein>
<feature type="signal peptide" evidence="3">
    <location>
        <begin position="1"/>
        <end position="26"/>
    </location>
</feature>
<accession>A0A8J2U2T0</accession>
<sequence>MWRHSRLLFALCSLFVVNLSIGSAWAKEPPMLMPTAKQWHQHIEHNLVRYWMQPTAFGEPEGNFPTYRCFDGSLPDPKALCEALDQPWIKPLLGRQYTRMISRQVYTYGVIYHLTGNERALALAKSGIDYLLAYHYDRTNGGFVSYLEHGKPGLNWRQRPSQDQSYALVGLAFYYYLTRDSEVEKVLIDTQNFIFDKYRNETNNELYWVLEDSDDNKAKQQELVAQLDQINAYMLMAGPLLPKQHELKWKTDLAWLTEVLVNNYHSTEQMRFYGGIHHAAAKASFGRHNDYGHTVKAYWMLYLAADYLGREDWIALATDGIELTLERALNFTPIRALADTEARQQLISHFGADGDTYFWRGDENSMYAAWWQWAELDQAAML</sequence>
<organism evidence="4 5">
    <name type="scientific">Neiella marina</name>
    <dbReference type="NCBI Taxonomy" id="508461"/>
    <lineage>
        <taxon>Bacteria</taxon>
        <taxon>Pseudomonadati</taxon>
        <taxon>Pseudomonadota</taxon>
        <taxon>Gammaproteobacteria</taxon>
        <taxon>Alteromonadales</taxon>
        <taxon>Echinimonadaceae</taxon>
        <taxon>Neiella</taxon>
    </lineage>
</organism>
<dbReference type="RefSeq" id="WP_087504427.1">
    <property type="nucleotide sequence ID" value="NZ_BMDX01000002.1"/>
</dbReference>
<keyword evidence="5" id="KW-1185">Reference proteome</keyword>
<dbReference type="Gene3D" id="1.50.10.10">
    <property type="match status" value="1"/>
</dbReference>
<dbReference type="InterPro" id="IPR010819">
    <property type="entry name" value="AGE/CE"/>
</dbReference>
<evidence type="ECO:0000256" key="3">
    <source>
        <dbReference type="SAM" id="SignalP"/>
    </source>
</evidence>
<dbReference type="InterPro" id="IPR008928">
    <property type="entry name" value="6-hairpin_glycosidase_sf"/>
</dbReference>
<feature type="chain" id="PRO_5035320442" description="N-acylglucosamine 2-epimerase" evidence="3">
    <location>
        <begin position="27"/>
        <end position="382"/>
    </location>
</feature>
<comment type="similarity">
    <text evidence="1">Belongs to the N-acylglucosamine 2-epimerase family.</text>
</comment>
<name>A0A8J2U2T0_9GAMM</name>
<dbReference type="PANTHER" id="PTHR15108">
    <property type="entry name" value="N-ACYLGLUCOSAMINE-2-EPIMERASE"/>
    <property type="match status" value="1"/>
</dbReference>
<gene>
    <name evidence="4" type="ORF">GCM10011369_06230</name>
</gene>
<dbReference type="AlphaFoldDB" id="A0A8J2U2T0"/>
<dbReference type="GO" id="GO:0005975">
    <property type="term" value="P:carbohydrate metabolic process"/>
    <property type="evidence" value="ECO:0007669"/>
    <property type="project" value="InterPro"/>
</dbReference>
<dbReference type="Proteomes" id="UP000619743">
    <property type="component" value="Unassembled WGS sequence"/>
</dbReference>
<dbReference type="EMBL" id="BMDX01000002">
    <property type="protein sequence ID" value="GGA67324.1"/>
    <property type="molecule type" value="Genomic_DNA"/>
</dbReference>
<dbReference type="SUPFAM" id="SSF48208">
    <property type="entry name" value="Six-hairpin glycosidases"/>
    <property type="match status" value="1"/>
</dbReference>
<evidence type="ECO:0000256" key="1">
    <source>
        <dbReference type="ARBA" id="ARBA00008558"/>
    </source>
</evidence>